<proteinExistence type="inferred from homology"/>
<feature type="chain" id="PRO_5046908529" evidence="5">
    <location>
        <begin position="24"/>
        <end position="788"/>
    </location>
</feature>
<dbReference type="InterPro" id="IPR023296">
    <property type="entry name" value="Glyco_hydro_beta-prop_sf"/>
</dbReference>
<dbReference type="PANTHER" id="PTHR42812">
    <property type="entry name" value="BETA-XYLOSIDASE"/>
    <property type="match status" value="1"/>
</dbReference>
<dbReference type="CDD" id="cd18616">
    <property type="entry name" value="GH43_ABN-like"/>
    <property type="match status" value="1"/>
</dbReference>
<feature type="domain" description="Beta-xylosidase C-terminal Concanavalin A-like" evidence="6">
    <location>
        <begin position="578"/>
        <end position="690"/>
    </location>
</feature>
<dbReference type="Gene3D" id="2.60.120.200">
    <property type="match status" value="1"/>
</dbReference>
<organism evidence="7 8">
    <name type="scientific">Saccharopolyspora cebuensis</name>
    <dbReference type="NCBI Taxonomy" id="418759"/>
    <lineage>
        <taxon>Bacteria</taxon>
        <taxon>Bacillati</taxon>
        <taxon>Actinomycetota</taxon>
        <taxon>Actinomycetes</taxon>
        <taxon>Pseudonocardiales</taxon>
        <taxon>Pseudonocardiaceae</taxon>
        <taxon>Saccharopolyspora</taxon>
    </lineage>
</organism>
<dbReference type="SUPFAM" id="SSF75005">
    <property type="entry name" value="Arabinanase/levansucrase/invertase"/>
    <property type="match status" value="1"/>
</dbReference>
<evidence type="ECO:0000256" key="1">
    <source>
        <dbReference type="ARBA" id="ARBA00009865"/>
    </source>
</evidence>
<dbReference type="Gene3D" id="2.115.10.20">
    <property type="entry name" value="Glycosyl hydrolase domain, family 43"/>
    <property type="match status" value="1"/>
</dbReference>
<keyword evidence="2" id="KW-0378">Hydrolase</keyword>
<keyword evidence="3" id="KW-0326">Glycosidase</keyword>
<evidence type="ECO:0000256" key="4">
    <source>
        <dbReference type="SAM" id="MobiDB-lite"/>
    </source>
</evidence>
<protein>
    <submittedName>
        <fullName evidence="7">Family 43 glycosylhydrolase</fullName>
    </submittedName>
</protein>
<comment type="similarity">
    <text evidence="1">Belongs to the glycosyl hydrolase 43 family.</text>
</comment>
<dbReference type="InterPro" id="IPR006710">
    <property type="entry name" value="Glyco_hydro_43"/>
</dbReference>
<dbReference type="InterPro" id="IPR013320">
    <property type="entry name" value="ConA-like_dom_sf"/>
</dbReference>
<dbReference type="Pfam" id="PF04616">
    <property type="entry name" value="Glyco_hydro_43"/>
    <property type="match status" value="1"/>
</dbReference>
<evidence type="ECO:0000313" key="7">
    <source>
        <dbReference type="EMBL" id="MEY8039122.1"/>
    </source>
</evidence>
<evidence type="ECO:0000256" key="5">
    <source>
        <dbReference type="SAM" id="SignalP"/>
    </source>
</evidence>
<comment type="caution">
    <text evidence="7">The sequence shown here is derived from an EMBL/GenBank/DDBJ whole genome shotgun (WGS) entry which is preliminary data.</text>
</comment>
<evidence type="ECO:0000256" key="2">
    <source>
        <dbReference type="ARBA" id="ARBA00022801"/>
    </source>
</evidence>
<feature type="region of interest" description="Disordered" evidence="4">
    <location>
        <begin position="559"/>
        <end position="589"/>
    </location>
</feature>
<accession>A0ABV4CDG3</accession>
<sequence>MTVQRLTRLLATVLIVPLLTTTAEGPPAPVERAATTTYTNPVTAGVVDTFPDPTMIRGGDGDWYAYGTTNPVFHSRGESGERILPVLRSTDMVGWTYAGDVFTAADRPSWWPPGTRPFAPDIRHVAGSYHLTYGLSGGGVALATAPSPTGPWTDRGLIVTLADGCPTNPRGTIDQAMLTGADGVHYLYWGSYDAMCVAAMNAEATRLEGPVTIVARGRRAEAAFPVRRGDFYYLFYSDGGCCQGAFSGYTVKVGRSDDPRGPFVTQDGQSLTDYSSKGGIVAAANGGGFVGPGHNSIQTDLAGQDWLVYHAIPAADPDFPPVETADGVKPALSKRPMLVDRLDWIDGWPVLRGGAGPSSRPQRAPVTEATVGSTFNGSALPPGWHADGDPAARWALAEAPASGGVLAQTGSPADPSVFLAPRRIGGDIRTEARLKLADAGTGGAVGLVVSDRGPRGTITARLDRADHALSVSVTRDGVTRTSRAALPATFDHRSWHVLAVEVRGSSLTAEVSEDRSRDVQAAVSVPLPDGELRPGRVGVLSTGAPAVADNLSAVPLHRPATTRVDDPRPGAPLPAHSDDFSGTGRPEDLDPAWSWVRGDEATATAAGGELTWPTGGAELFLGTNTAPVLLRDAPAGDFIVETKLSFDGTRPAQQAGLVLYDGDDRYFKLTHSVLPVTAGDGAVFRQTEFAKEGERPTTTPPTPVFYGPMFGGPPAAQTWLRLAYHANPATGAHDVRAASSTDGVHWTWAGTWSMPRRGPLEIGLVSLNAPGATAEFDYVRTFRTSTGG</sequence>
<evidence type="ECO:0000256" key="3">
    <source>
        <dbReference type="ARBA" id="ARBA00023295"/>
    </source>
</evidence>
<dbReference type="EMBL" id="JBGEHV010000008">
    <property type="protein sequence ID" value="MEY8039122.1"/>
    <property type="molecule type" value="Genomic_DNA"/>
</dbReference>
<name>A0ABV4CDG3_9PSEU</name>
<dbReference type="PANTHER" id="PTHR42812:SF5">
    <property type="entry name" value="ENDO-ARABINASE"/>
    <property type="match status" value="1"/>
</dbReference>
<reference evidence="7 8" key="1">
    <citation type="submission" date="2024-08" db="EMBL/GenBank/DDBJ databases">
        <title>Genome mining of Saccharopolyspora cebuensis PGLac3 from Nigerian medicinal plant.</title>
        <authorList>
            <person name="Ezeobiora C.E."/>
            <person name="Igbokwe N.H."/>
            <person name="Amin D.H."/>
            <person name="Mendie U.E."/>
        </authorList>
    </citation>
    <scope>NUCLEOTIDE SEQUENCE [LARGE SCALE GENOMIC DNA]</scope>
    <source>
        <strain evidence="7 8">PGLac3</strain>
    </source>
</reference>
<evidence type="ECO:0000259" key="6">
    <source>
        <dbReference type="Pfam" id="PF17851"/>
    </source>
</evidence>
<dbReference type="Pfam" id="PF17851">
    <property type="entry name" value="GH43_C2"/>
    <property type="match status" value="1"/>
</dbReference>
<dbReference type="RefSeq" id="WP_345363492.1">
    <property type="nucleotide sequence ID" value="NZ_BAABII010000010.1"/>
</dbReference>
<keyword evidence="5" id="KW-0732">Signal</keyword>
<dbReference type="Proteomes" id="UP001564626">
    <property type="component" value="Unassembled WGS sequence"/>
</dbReference>
<keyword evidence="8" id="KW-1185">Reference proteome</keyword>
<dbReference type="InterPro" id="IPR051795">
    <property type="entry name" value="Glycosyl_Hydrlase_43"/>
</dbReference>
<dbReference type="SUPFAM" id="SSF49899">
    <property type="entry name" value="Concanavalin A-like lectins/glucanases"/>
    <property type="match status" value="1"/>
</dbReference>
<gene>
    <name evidence="7" type="ORF">AB8O55_06905</name>
</gene>
<dbReference type="Gene3D" id="2.60.120.560">
    <property type="entry name" value="Exo-inulinase, domain 1"/>
    <property type="match status" value="1"/>
</dbReference>
<dbReference type="InterPro" id="IPR041542">
    <property type="entry name" value="GH43_C2"/>
</dbReference>
<feature type="signal peptide" evidence="5">
    <location>
        <begin position="1"/>
        <end position="23"/>
    </location>
</feature>
<evidence type="ECO:0000313" key="8">
    <source>
        <dbReference type="Proteomes" id="UP001564626"/>
    </source>
</evidence>